<dbReference type="RefSeq" id="WP_307357081.1">
    <property type="nucleotide sequence ID" value="NZ_BAAACJ010000018.1"/>
</dbReference>
<keyword evidence="7" id="KW-1185">Reference proteome</keyword>
<dbReference type="SUPFAM" id="SSF53098">
    <property type="entry name" value="Ribonuclease H-like"/>
    <property type="match status" value="1"/>
</dbReference>
<sequence>MKTKSRFNKGIIVSNTLIGDYSFKCTNRTKEIHFTRERKMGFKETIMFMINMVNKSLQVELNNYFETILNKDNPSTKQAYSKARQNIEAKAFIELNDKINELVYKDEFEYKLWNGYRLSAIDGSVIQLPDTKLLRKEFGYIENQKNKVARARASCILDVLNKIVIESKIDIYKASERNMAKELILKMLKNRTESELILFDRGYPGTKFFSFLKENNVEFLMRAKVNFSKDIKNAKQPDQIINIKNGKEVLTVRVVRFLLSSGIEEILITSLLDKKYTLEDLKELYFKRWCVEVKYDELKNRLEIENFTGRTKKAIEQDFYASIYLSNMIELARQESDKIIKEKNKGKNLKHEYKTNLNILIGSLKDKLIIMMLEKDRGKRTKMFKNIMKQASQNTIPIRLGRQYPRKDSVSRCKYKANCKRSL</sequence>
<evidence type="ECO:0000256" key="2">
    <source>
        <dbReference type="ARBA" id="ARBA00022578"/>
    </source>
</evidence>
<dbReference type="PANTHER" id="PTHR33258:SF1">
    <property type="entry name" value="TRANSPOSASE INSL FOR INSERTION SEQUENCE ELEMENT IS186A-RELATED"/>
    <property type="match status" value="1"/>
</dbReference>
<dbReference type="Pfam" id="PF01609">
    <property type="entry name" value="DDE_Tnp_1"/>
    <property type="match status" value="1"/>
</dbReference>
<dbReference type="EMBL" id="JAUSWN010000030">
    <property type="protein sequence ID" value="MDQ0480848.1"/>
    <property type="molecule type" value="Genomic_DNA"/>
</dbReference>
<dbReference type="Proteomes" id="UP001224418">
    <property type="component" value="Unassembled WGS sequence"/>
</dbReference>
<protein>
    <recommendedName>
        <fullName evidence="5">Transposase IS4-like domain-containing protein</fullName>
    </recommendedName>
</protein>
<organism evidence="6 7">
    <name type="scientific">Hathewaya limosa</name>
    <name type="common">Clostridium limosum</name>
    <dbReference type="NCBI Taxonomy" id="1536"/>
    <lineage>
        <taxon>Bacteria</taxon>
        <taxon>Bacillati</taxon>
        <taxon>Bacillota</taxon>
        <taxon>Clostridia</taxon>
        <taxon>Eubacteriales</taxon>
        <taxon>Clostridiaceae</taxon>
        <taxon>Hathewaya</taxon>
    </lineage>
</organism>
<comment type="similarity">
    <text evidence="1">Belongs to the transposase 11 family.</text>
</comment>
<gene>
    <name evidence="6" type="ORF">QOZ93_002598</name>
</gene>
<dbReference type="InterPro" id="IPR002559">
    <property type="entry name" value="Transposase_11"/>
</dbReference>
<dbReference type="PANTHER" id="PTHR33258">
    <property type="entry name" value="TRANSPOSASE INSL FOR INSERTION SEQUENCE ELEMENT IS186A-RELATED"/>
    <property type="match status" value="1"/>
</dbReference>
<evidence type="ECO:0000256" key="1">
    <source>
        <dbReference type="ARBA" id="ARBA00010075"/>
    </source>
</evidence>
<evidence type="ECO:0000256" key="3">
    <source>
        <dbReference type="ARBA" id="ARBA00023125"/>
    </source>
</evidence>
<keyword evidence="4" id="KW-0233">DNA recombination</keyword>
<name>A0ABU0JXF7_HATLI</name>
<dbReference type="InterPro" id="IPR012337">
    <property type="entry name" value="RNaseH-like_sf"/>
</dbReference>
<keyword evidence="3" id="KW-0238">DNA-binding</keyword>
<comment type="caution">
    <text evidence="6">The sequence shown here is derived from an EMBL/GenBank/DDBJ whole genome shotgun (WGS) entry which is preliminary data.</text>
</comment>
<dbReference type="InterPro" id="IPR047952">
    <property type="entry name" value="Transpos_IS4"/>
</dbReference>
<evidence type="ECO:0000313" key="7">
    <source>
        <dbReference type="Proteomes" id="UP001224418"/>
    </source>
</evidence>
<feature type="domain" description="Transposase IS4-like" evidence="5">
    <location>
        <begin position="114"/>
        <end position="326"/>
    </location>
</feature>
<evidence type="ECO:0000313" key="6">
    <source>
        <dbReference type="EMBL" id="MDQ0480848.1"/>
    </source>
</evidence>
<evidence type="ECO:0000256" key="4">
    <source>
        <dbReference type="ARBA" id="ARBA00023172"/>
    </source>
</evidence>
<proteinExistence type="inferred from homology"/>
<dbReference type="NCBIfam" id="NF033592">
    <property type="entry name" value="transpos_IS4_1"/>
    <property type="match status" value="1"/>
</dbReference>
<keyword evidence="2" id="KW-0815">Transposition</keyword>
<evidence type="ECO:0000259" key="5">
    <source>
        <dbReference type="Pfam" id="PF01609"/>
    </source>
</evidence>
<reference evidence="6 7" key="1">
    <citation type="submission" date="2023-07" db="EMBL/GenBank/DDBJ databases">
        <title>Genomic Encyclopedia of Type Strains, Phase IV (KMG-IV): sequencing the most valuable type-strain genomes for metagenomic binning, comparative biology and taxonomic classification.</title>
        <authorList>
            <person name="Goeker M."/>
        </authorList>
    </citation>
    <scope>NUCLEOTIDE SEQUENCE [LARGE SCALE GENOMIC DNA]</scope>
    <source>
        <strain evidence="6 7">DSM 1400</strain>
    </source>
</reference>
<accession>A0ABU0JXF7</accession>